<proteinExistence type="predicted"/>
<feature type="compositionally biased region" description="Basic and acidic residues" evidence="1">
    <location>
        <begin position="523"/>
        <end position="532"/>
    </location>
</feature>
<feature type="non-terminal residue" evidence="3">
    <location>
        <position position="1"/>
    </location>
</feature>
<protein>
    <recommendedName>
        <fullName evidence="2">PH domain-containing protein</fullName>
    </recommendedName>
</protein>
<feature type="compositionally biased region" description="Basic and acidic residues" evidence="1">
    <location>
        <begin position="586"/>
        <end position="596"/>
    </location>
</feature>
<feature type="compositionally biased region" description="Low complexity" evidence="1">
    <location>
        <begin position="247"/>
        <end position="258"/>
    </location>
</feature>
<gene>
    <name evidence="3" type="ORF">PENTCL1PPCAC_21297</name>
</gene>
<dbReference type="AlphaFoldDB" id="A0AAV5TYE8"/>
<evidence type="ECO:0000313" key="3">
    <source>
        <dbReference type="EMBL" id="GMS99122.1"/>
    </source>
</evidence>
<dbReference type="EMBL" id="BTSX01000005">
    <property type="protein sequence ID" value="GMS99122.1"/>
    <property type="molecule type" value="Genomic_DNA"/>
</dbReference>
<accession>A0AAV5TYE8</accession>
<sequence length="697" mass="76362">VCVMRPDDTLLLKAENEQMNKEWYDAILNSTIPARALRLGRCVKPEEFFEAAYDVTIVETPSVKGKKLNEEALTNANIVDKHPELAGERRLCFYARTIFICRKNIEPAREDQLTTLAIPPFKETDAFELQRNFVNRFAIRSNHFILVMGQGSPMGACDVWAECESEKVATHIHHMLNAIIIREVEKKEKEKSLGYGVKQTEPVLPSVAAFTRGHRVRAHTQPHRPRLISDIMAANKNSPLAHLMRKSSTGTSVCTSGSQRTPPTTLEAPLSSRSVPRSISDASQLVRRSFDSISEDHLIAPSSVFPRRESSDSKEDAGIYQPMNPTDDVKIKEIEQLMRGEMPGHRSVSPSTSGSFAEETEDSGGTIIAFDDLRRNNSIRNLSLMQQSPSVLVPIKCETAHIASSVVDADANVISPGVSTAAGGQTSTMGEQDYEYMDIGAWDREACSSFDLPPYVFTSPRRSNVSSSDSCFSSPSDRHPRPELDFGGEPSPSASSHNGLSSYGSVSLGSVESSSRTSSFGCKSDEKVEKDNIQTPSEMLLQKTKYLSVEECANENDSDYTEMDPGCASTNSVTAAASLCQLTPVDSRENSRDHSVEPVASSTMQYEASSTLQTLFPSLEPVVTATADPQSLPHHPPVLPKRGSVPVLKTMAEGTRNYACLEAENGCDLRSRRRSISSGLMHKAVPDAAYTVVHPIQ</sequence>
<feature type="compositionally biased region" description="Basic and acidic residues" evidence="1">
    <location>
        <begin position="306"/>
        <end position="317"/>
    </location>
</feature>
<comment type="caution">
    <text evidence="3">The sequence shown here is derived from an EMBL/GenBank/DDBJ whole genome shotgun (WGS) entry which is preliminary data.</text>
</comment>
<reference evidence="3" key="1">
    <citation type="submission" date="2023-10" db="EMBL/GenBank/DDBJ databases">
        <title>Genome assembly of Pristionchus species.</title>
        <authorList>
            <person name="Yoshida K."/>
            <person name="Sommer R.J."/>
        </authorList>
    </citation>
    <scope>NUCLEOTIDE SEQUENCE</scope>
    <source>
        <strain evidence="3">RS0144</strain>
    </source>
</reference>
<name>A0AAV5TYE8_9BILA</name>
<feature type="region of interest" description="Disordered" evidence="1">
    <location>
        <begin position="301"/>
        <end position="325"/>
    </location>
</feature>
<organism evidence="3 4">
    <name type="scientific">Pristionchus entomophagus</name>
    <dbReference type="NCBI Taxonomy" id="358040"/>
    <lineage>
        <taxon>Eukaryota</taxon>
        <taxon>Metazoa</taxon>
        <taxon>Ecdysozoa</taxon>
        <taxon>Nematoda</taxon>
        <taxon>Chromadorea</taxon>
        <taxon>Rhabditida</taxon>
        <taxon>Rhabditina</taxon>
        <taxon>Diplogasteromorpha</taxon>
        <taxon>Diplogasteroidea</taxon>
        <taxon>Neodiplogasteridae</taxon>
        <taxon>Pristionchus</taxon>
    </lineage>
</organism>
<feature type="region of interest" description="Disordered" evidence="1">
    <location>
        <begin position="245"/>
        <end position="276"/>
    </location>
</feature>
<feature type="compositionally biased region" description="Low complexity" evidence="1">
    <location>
        <begin position="499"/>
        <end position="521"/>
    </location>
</feature>
<evidence type="ECO:0000259" key="2">
    <source>
        <dbReference type="PROSITE" id="PS50003"/>
    </source>
</evidence>
<feature type="region of interest" description="Disordered" evidence="1">
    <location>
        <begin position="342"/>
        <end position="361"/>
    </location>
</feature>
<dbReference type="Proteomes" id="UP001432027">
    <property type="component" value="Unassembled WGS sequence"/>
</dbReference>
<evidence type="ECO:0000313" key="4">
    <source>
        <dbReference type="Proteomes" id="UP001432027"/>
    </source>
</evidence>
<feature type="region of interest" description="Disordered" evidence="1">
    <location>
        <begin position="461"/>
        <end position="536"/>
    </location>
</feature>
<keyword evidence="4" id="KW-1185">Reference proteome</keyword>
<feature type="compositionally biased region" description="Low complexity" evidence="1">
    <location>
        <begin position="461"/>
        <end position="475"/>
    </location>
</feature>
<feature type="domain" description="PH" evidence="2">
    <location>
        <begin position="1"/>
        <end position="32"/>
    </location>
</feature>
<evidence type="ECO:0000256" key="1">
    <source>
        <dbReference type="SAM" id="MobiDB-lite"/>
    </source>
</evidence>
<dbReference type="Gene3D" id="2.30.29.30">
    <property type="entry name" value="Pleckstrin-homology domain (PH domain)/Phosphotyrosine-binding domain (PTB)"/>
    <property type="match status" value="1"/>
</dbReference>
<feature type="region of interest" description="Disordered" evidence="1">
    <location>
        <begin position="585"/>
        <end position="604"/>
    </location>
</feature>
<dbReference type="InterPro" id="IPR001849">
    <property type="entry name" value="PH_domain"/>
</dbReference>
<dbReference type="InterPro" id="IPR011993">
    <property type="entry name" value="PH-like_dom_sf"/>
</dbReference>
<dbReference type="PROSITE" id="PS50003">
    <property type="entry name" value="PH_DOMAIN"/>
    <property type="match status" value="1"/>
</dbReference>